<dbReference type="RefSeq" id="WP_189223722.1">
    <property type="nucleotide sequence ID" value="NZ_BMRG01000004.1"/>
</dbReference>
<feature type="compositionally biased region" description="Basic and acidic residues" evidence="1">
    <location>
        <begin position="1"/>
        <end position="14"/>
    </location>
</feature>
<organism evidence="2 3">
    <name type="scientific">Saccharothrix coeruleofusca</name>
    <dbReference type="NCBI Taxonomy" id="33919"/>
    <lineage>
        <taxon>Bacteria</taxon>
        <taxon>Bacillati</taxon>
        <taxon>Actinomycetota</taxon>
        <taxon>Actinomycetes</taxon>
        <taxon>Pseudonocardiales</taxon>
        <taxon>Pseudonocardiaceae</taxon>
        <taxon>Saccharothrix</taxon>
    </lineage>
</organism>
<evidence type="ECO:0000256" key="1">
    <source>
        <dbReference type="SAM" id="MobiDB-lite"/>
    </source>
</evidence>
<dbReference type="EMBL" id="BMRG01000004">
    <property type="protein sequence ID" value="GGP54666.1"/>
    <property type="molecule type" value="Genomic_DNA"/>
</dbReference>
<proteinExistence type="predicted"/>
<name>A0A918ALZ1_9PSEU</name>
<comment type="caution">
    <text evidence="2">The sequence shown here is derived from an EMBL/GenBank/DDBJ whole genome shotgun (WGS) entry which is preliminary data.</text>
</comment>
<feature type="region of interest" description="Disordered" evidence="1">
    <location>
        <begin position="1"/>
        <end position="61"/>
    </location>
</feature>
<protein>
    <submittedName>
        <fullName evidence="2">Uncharacterized protein</fullName>
    </submittedName>
</protein>
<evidence type="ECO:0000313" key="3">
    <source>
        <dbReference type="Proteomes" id="UP000639606"/>
    </source>
</evidence>
<gene>
    <name evidence="2" type="ORF">GCM10010185_28970</name>
</gene>
<evidence type="ECO:0000313" key="2">
    <source>
        <dbReference type="EMBL" id="GGP54666.1"/>
    </source>
</evidence>
<dbReference type="Proteomes" id="UP000639606">
    <property type="component" value="Unassembled WGS sequence"/>
</dbReference>
<keyword evidence="3" id="KW-1185">Reference proteome</keyword>
<reference evidence="2" key="1">
    <citation type="journal article" date="2014" name="Int. J. Syst. Evol. Microbiol.">
        <title>Complete genome sequence of Corynebacterium casei LMG S-19264T (=DSM 44701T), isolated from a smear-ripened cheese.</title>
        <authorList>
            <consortium name="US DOE Joint Genome Institute (JGI-PGF)"/>
            <person name="Walter F."/>
            <person name="Albersmeier A."/>
            <person name="Kalinowski J."/>
            <person name="Ruckert C."/>
        </authorList>
    </citation>
    <scope>NUCLEOTIDE SEQUENCE</scope>
    <source>
        <strain evidence="2">JCM 3313</strain>
    </source>
</reference>
<sequence length="61" mass="6601">MEHTDPMRDQDAEQRTSLAEEGADPVDRGELQPGRPNRPEADPTGTIGTADRSVADDPDRG</sequence>
<accession>A0A918ALZ1</accession>
<reference evidence="2" key="2">
    <citation type="submission" date="2020-09" db="EMBL/GenBank/DDBJ databases">
        <authorList>
            <person name="Sun Q."/>
            <person name="Ohkuma M."/>
        </authorList>
    </citation>
    <scope>NUCLEOTIDE SEQUENCE</scope>
    <source>
        <strain evidence="2">JCM 3313</strain>
    </source>
</reference>
<dbReference type="AlphaFoldDB" id="A0A918ALZ1"/>